<keyword evidence="3" id="KW-1185">Reference proteome</keyword>
<sequence>MEALNFYFVTNYEIILLYLIIAVCYVFSFWLLKLLALILSGAVCLSILAMVYAFALFSFVISWIAYQTLLLILIVVGLCTRKMKVL</sequence>
<feature type="transmembrane region" description="Helical" evidence="1">
    <location>
        <begin position="6"/>
        <end position="27"/>
    </location>
</feature>
<feature type="transmembrane region" description="Helical" evidence="1">
    <location>
        <begin position="60"/>
        <end position="80"/>
    </location>
</feature>
<accession>A0A9P4JWG0</accession>
<dbReference type="EMBL" id="ML986775">
    <property type="protein sequence ID" value="KAF2258217.1"/>
    <property type="molecule type" value="Genomic_DNA"/>
</dbReference>
<keyword evidence="1" id="KW-1133">Transmembrane helix</keyword>
<evidence type="ECO:0000313" key="2">
    <source>
        <dbReference type="EMBL" id="KAF2258217.1"/>
    </source>
</evidence>
<comment type="caution">
    <text evidence="2">The sequence shown here is derived from an EMBL/GenBank/DDBJ whole genome shotgun (WGS) entry which is preliminary data.</text>
</comment>
<feature type="transmembrane region" description="Helical" evidence="1">
    <location>
        <begin position="34"/>
        <end position="54"/>
    </location>
</feature>
<protein>
    <submittedName>
        <fullName evidence="2">Uncharacterized protein</fullName>
    </submittedName>
</protein>
<dbReference type="AlphaFoldDB" id="A0A9P4JWG0"/>
<name>A0A9P4JWG0_9PLEO</name>
<reference evidence="3" key="1">
    <citation type="journal article" date="2020" name="Stud. Mycol.">
        <title>101 Dothideomycetes genomes: A test case for predicting lifestyles and emergence of pathogens.</title>
        <authorList>
            <person name="Haridas S."/>
            <person name="Albert R."/>
            <person name="Binder M."/>
            <person name="Bloem J."/>
            <person name="LaButti K."/>
            <person name="Salamov A."/>
            <person name="Andreopoulos B."/>
            <person name="Baker S."/>
            <person name="Barry K."/>
            <person name="Bills G."/>
            <person name="Bluhm B."/>
            <person name="Cannon C."/>
            <person name="Castanera R."/>
            <person name="Culley D."/>
            <person name="Daum C."/>
            <person name="Ezra D."/>
            <person name="Gonzalez J."/>
            <person name="Henrissat B."/>
            <person name="Kuo A."/>
            <person name="Liang C."/>
            <person name="Lipzen A."/>
            <person name="Lutzoni F."/>
            <person name="Magnuson J."/>
            <person name="Mondo S."/>
            <person name="Nolan M."/>
            <person name="Ohm R."/>
            <person name="Pangilinan J."/>
            <person name="Park H.-J."/>
            <person name="Ramirez L."/>
            <person name="Alfaro M."/>
            <person name="Sun H."/>
            <person name="Tritt A."/>
            <person name="Yoshinaga Y."/>
            <person name="Zwiers L.-H."/>
            <person name="Turgeon B."/>
            <person name="Goodwin S."/>
            <person name="Spatafora J."/>
            <person name="Crous P."/>
            <person name="Grigoriev I."/>
        </authorList>
    </citation>
    <scope>NUCLEOTIDE SEQUENCE [LARGE SCALE GENOMIC DNA]</scope>
    <source>
        <strain evidence="3">CBS 304.66</strain>
    </source>
</reference>
<evidence type="ECO:0000313" key="3">
    <source>
        <dbReference type="Proteomes" id="UP000800093"/>
    </source>
</evidence>
<proteinExistence type="predicted"/>
<organism evidence="2 3">
    <name type="scientific">Lojkania enalia</name>
    <dbReference type="NCBI Taxonomy" id="147567"/>
    <lineage>
        <taxon>Eukaryota</taxon>
        <taxon>Fungi</taxon>
        <taxon>Dikarya</taxon>
        <taxon>Ascomycota</taxon>
        <taxon>Pezizomycotina</taxon>
        <taxon>Dothideomycetes</taxon>
        <taxon>Pleosporomycetidae</taxon>
        <taxon>Pleosporales</taxon>
        <taxon>Pleosporales incertae sedis</taxon>
        <taxon>Lojkania</taxon>
    </lineage>
</organism>
<keyword evidence="1" id="KW-0812">Transmembrane</keyword>
<dbReference type="Proteomes" id="UP000800093">
    <property type="component" value="Unassembled WGS sequence"/>
</dbReference>
<gene>
    <name evidence="2" type="ORF">CC78DRAFT_128189</name>
</gene>
<evidence type="ECO:0000256" key="1">
    <source>
        <dbReference type="SAM" id="Phobius"/>
    </source>
</evidence>
<keyword evidence="1" id="KW-0472">Membrane</keyword>